<evidence type="ECO:0000256" key="1">
    <source>
        <dbReference type="SAM" id="MobiDB-lite"/>
    </source>
</evidence>
<organism evidence="3 4">
    <name type="scientific">Nannochloropsis gaditana</name>
    <dbReference type="NCBI Taxonomy" id="72520"/>
    <lineage>
        <taxon>Eukaryota</taxon>
        <taxon>Sar</taxon>
        <taxon>Stramenopiles</taxon>
        <taxon>Ochrophyta</taxon>
        <taxon>Eustigmatophyceae</taxon>
        <taxon>Eustigmatales</taxon>
        <taxon>Monodopsidaceae</taxon>
        <taxon>Nannochloropsis</taxon>
    </lineage>
</organism>
<reference evidence="3 4" key="1">
    <citation type="journal article" date="2014" name="Mol. Plant">
        <title>Chromosome Scale Genome Assembly and Transcriptome Profiling of Nannochloropsis gaditana in Nitrogen Depletion.</title>
        <authorList>
            <person name="Corteggiani Carpinelli E."/>
            <person name="Telatin A."/>
            <person name="Vitulo N."/>
            <person name="Forcato C."/>
            <person name="D'Angelo M."/>
            <person name="Schiavon R."/>
            <person name="Vezzi A."/>
            <person name="Giacometti G.M."/>
            <person name="Morosinotto T."/>
            <person name="Valle G."/>
        </authorList>
    </citation>
    <scope>NUCLEOTIDE SEQUENCE [LARGE SCALE GENOMIC DNA]</scope>
    <source>
        <strain evidence="3 4">B-31</strain>
    </source>
</reference>
<accession>W7TD00</accession>
<comment type="caution">
    <text evidence="3">The sequence shown here is derived from an EMBL/GenBank/DDBJ whole genome shotgun (WGS) entry which is preliminary data.</text>
</comment>
<feature type="region of interest" description="Disordered" evidence="1">
    <location>
        <begin position="203"/>
        <end position="227"/>
    </location>
</feature>
<feature type="region of interest" description="Disordered" evidence="1">
    <location>
        <begin position="131"/>
        <end position="181"/>
    </location>
</feature>
<sequence length="592" mass="64508">MIQGGRGREGEEAQQELVEKSLPAAASRKSFSCSQISTSSSSPSSIPSSSPSSSPLRLVYCPASCFFTHPATFTVLACAENSDEWSLPLRLTRPRSGLSEEDRQERLRQVWIPERHTLPYPSTLTSSSSSLSSCSAAINAPHGPTPSSSLRLPSLRASTPSCSLPTPLPPSPDGQGTRGERITPSFLSARGLLFSLPIPRSTRREEIERRDGREGGRVGGMEGGNEDKVFHPLAETGEGKLYTFSVGHSHYVLKRYHKHAAGKALKELAVLLHLSASIRACPSSAPSVHPPFLASLCGVVWNHNNTEAGGEGESGSKEEKASRPSALVLERVLLNGQKTENRVDLRAFLVHRREAQEASLPPFLPLPLPHLLTLAEALGEALAFVHGKGLCHRDVHSGNILLSHFEEDTLPISGSVVNPLTLSCPQRPLLRIKLADFGLACSFNPLRAWLDLRALAYVLTEAAHDGVDRTGGFGDTEGASERLKQWEDFDPSERKKQWPLPARLTAKWSLSLPSPAEQVSFFSMHDLSPYFRRSLAPLLLGVFGGGEDRRQPAEGGEKGEKGRKCTQWTPLGVAAWARRERQDWSGHIRNSI</sequence>
<dbReference type="InterPro" id="IPR000719">
    <property type="entry name" value="Prot_kinase_dom"/>
</dbReference>
<feature type="compositionally biased region" description="Low complexity" evidence="1">
    <location>
        <begin position="145"/>
        <end position="165"/>
    </location>
</feature>
<dbReference type="Proteomes" id="UP000019335">
    <property type="component" value="Chromosome 14"/>
</dbReference>
<dbReference type="GO" id="GO:0005524">
    <property type="term" value="F:ATP binding"/>
    <property type="evidence" value="ECO:0007669"/>
    <property type="project" value="InterPro"/>
</dbReference>
<name>W7TD00_9STRA</name>
<evidence type="ECO:0000259" key="2">
    <source>
        <dbReference type="PROSITE" id="PS50011"/>
    </source>
</evidence>
<gene>
    <name evidence="3" type="ORF">Naga_100660g2</name>
</gene>
<feature type="compositionally biased region" description="Basic and acidic residues" evidence="1">
    <location>
        <begin position="203"/>
        <end position="216"/>
    </location>
</feature>
<keyword evidence="3" id="KW-0418">Kinase</keyword>
<keyword evidence="3" id="KW-0808">Transferase</keyword>
<dbReference type="PROSITE" id="PS50011">
    <property type="entry name" value="PROTEIN_KINASE_DOM"/>
    <property type="match status" value="1"/>
</dbReference>
<proteinExistence type="predicted"/>
<feature type="compositionally biased region" description="Basic and acidic residues" evidence="1">
    <location>
        <begin position="1"/>
        <end position="11"/>
    </location>
</feature>
<dbReference type="AlphaFoldDB" id="W7TD00"/>
<feature type="region of interest" description="Disordered" evidence="1">
    <location>
        <begin position="1"/>
        <end position="29"/>
    </location>
</feature>
<dbReference type="OrthoDB" id="10443647at2759"/>
<protein>
    <submittedName>
        <fullName evidence="3">Protein kinase, catalytic domain protein</fullName>
    </submittedName>
</protein>
<evidence type="ECO:0000313" key="3">
    <source>
        <dbReference type="EMBL" id="EWM24112.1"/>
    </source>
</evidence>
<feature type="domain" description="Protein kinase" evidence="2">
    <location>
        <begin position="227"/>
        <end position="592"/>
    </location>
</feature>
<dbReference type="InterPro" id="IPR011009">
    <property type="entry name" value="Kinase-like_dom_sf"/>
</dbReference>
<dbReference type="Gene3D" id="1.10.510.10">
    <property type="entry name" value="Transferase(Phosphotransferase) domain 1"/>
    <property type="match status" value="1"/>
</dbReference>
<dbReference type="GO" id="GO:0004672">
    <property type="term" value="F:protein kinase activity"/>
    <property type="evidence" value="ECO:0007669"/>
    <property type="project" value="InterPro"/>
</dbReference>
<evidence type="ECO:0000313" key="4">
    <source>
        <dbReference type="Proteomes" id="UP000019335"/>
    </source>
</evidence>
<dbReference type="EMBL" id="AZIL01001362">
    <property type="protein sequence ID" value="EWM24112.1"/>
    <property type="molecule type" value="Genomic_DNA"/>
</dbReference>
<dbReference type="SUPFAM" id="SSF56112">
    <property type="entry name" value="Protein kinase-like (PK-like)"/>
    <property type="match status" value="2"/>
</dbReference>
<keyword evidence="4" id="KW-1185">Reference proteome</keyword>